<protein>
    <submittedName>
        <fullName evidence="2">Uncharacterized protein</fullName>
    </submittedName>
</protein>
<reference evidence="2 3" key="1">
    <citation type="submission" date="2020-10" db="EMBL/GenBank/DDBJ databases">
        <title>The Coptis chinensis genome and diversification of protoberbering-type alkaloids.</title>
        <authorList>
            <person name="Wang B."/>
            <person name="Shu S."/>
            <person name="Song C."/>
            <person name="Liu Y."/>
        </authorList>
    </citation>
    <scope>NUCLEOTIDE SEQUENCE [LARGE SCALE GENOMIC DNA]</scope>
    <source>
        <strain evidence="2">HL-2020</strain>
        <tissue evidence="2">Leaf</tissue>
    </source>
</reference>
<keyword evidence="3" id="KW-1185">Reference proteome</keyword>
<feature type="region of interest" description="Disordered" evidence="1">
    <location>
        <begin position="70"/>
        <end position="232"/>
    </location>
</feature>
<feature type="compositionally biased region" description="Polar residues" evidence="1">
    <location>
        <begin position="82"/>
        <end position="96"/>
    </location>
</feature>
<dbReference type="EMBL" id="JADFTS010000008">
    <property type="protein sequence ID" value="KAF9594204.1"/>
    <property type="molecule type" value="Genomic_DNA"/>
</dbReference>
<dbReference type="AlphaFoldDB" id="A0A835LJS4"/>
<comment type="caution">
    <text evidence="2">The sequence shown here is derived from an EMBL/GenBank/DDBJ whole genome shotgun (WGS) entry which is preliminary data.</text>
</comment>
<proteinExistence type="predicted"/>
<sequence length="264" mass="28377">MWQSKSFPPKFGKGDGIVLLGFPPKFGKGDEQNPNDTFVEIHEEGNEPEAIENNPTDTFVEILHEGIEAEAVDINPTRSDDNNPTTSTFEAGSSSNVKRRGAREVDIDQIDAEDEYYSDSSEDEDYMPEENEINEPDDVAPIGGRGSEEAGADEASTTNVAPRGRDTRGRGIGSGEACDDEASTTNVAPRGRGGKGTRGRVRGPIGRGRGGKRTRGRVRGPRGRGRGPTNVVAPVEIPLSGSQPPMAQTQHYGLMLVFVIILDV</sequence>
<name>A0A835LJS4_9MAGN</name>
<dbReference type="Proteomes" id="UP000631114">
    <property type="component" value="Unassembled WGS sequence"/>
</dbReference>
<feature type="compositionally biased region" description="Acidic residues" evidence="1">
    <location>
        <begin position="107"/>
        <end position="138"/>
    </location>
</feature>
<evidence type="ECO:0000256" key="1">
    <source>
        <dbReference type="SAM" id="MobiDB-lite"/>
    </source>
</evidence>
<evidence type="ECO:0000313" key="2">
    <source>
        <dbReference type="EMBL" id="KAF9594204.1"/>
    </source>
</evidence>
<gene>
    <name evidence="2" type="ORF">IFM89_028861</name>
</gene>
<feature type="compositionally biased region" description="Basic residues" evidence="1">
    <location>
        <begin position="209"/>
        <end position="225"/>
    </location>
</feature>
<organism evidence="2 3">
    <name type="scientific">Coptis chinensis</name>
    <dbReference type="NCBI Taxonomy" id="261450"/>
    <lineage>
        <taxon>Eukaryota</taxon>
        <taxon>Viridiplantae</taxon>
        <taxon>Streptophyta</taxon>
        <taxon>Embryophyta</taxon>
        <taxon>Tracheophyta</taxon>
        <taxon>Spermatophyta</taxon>
        <taxon>Magnoliopsida</taxon>
        <taxon>Ranunculales</taxon>
        <taxon>Ranunculaceae</taxon>
        <taxon>Coptidoideae</taxon>
        <taxon>Coptis</taxon>
    </lineage>
</organism>
<feature type="compositionally biased region" description="Basic residues" evidence="1">
    <location>
        <begin position="192"/>
        <end position="201"/>
    </location>
</feature>
<accession>A0A835LJS4</accession>
<evidence type="ECO:0000313" key="3">
    <source>
        <dbReference type="Proteomes" id="UP000631114"/>
    </source>
</evidence>